<accession>A0A6A4RXB3</accession>
<gene>
    <name evidence="1" type="ORF">F2P81_023557</name>
</gene>
<dbReference type="AlphaFoldDB" id="A0A6A4RXB3"/>
<sequence>MIPTVTTVTTDLIKKKQFFCIQEAHSSSSRSASADEVGPLLNAAHACGRYRCTVVVTAAPVGGGRGLDEDEADERDVTVPIVVDCCERMSMMCSLILLGHVPVRTRDIWA</sequence>
<name>A0A6A4RXB3_SCOMX</name>
<comment type="caution">
    <text evidence="1">The sequence shown here is derived from an EMBL/GenBank/DDBJ whole genome shotgun (WGS) entry which is preliminary data.</text>
</comment>
<evidence type="ECO:0000313" key="2">
    <source>
        <dbReference type="Proteomes" id="UP000438429"/>
    </source>
</evidence>
<organism evidence="1 2">
    <name type="scientific">Scophthalmus maximus</name>
    <name type="common">Turbot</name>
    <name type="synonym">Psetta maxima</name>
    <dbReference type="NCBI Taxonomy" id="52904"/>
    <lineage>
        <taxon>Eukaryota</taxon>
        <taxon>Metazoa</taxon>
        <taxon>Chordata</taxon>
        <taxon>Craniata</taxon>
        <taxon>Vertebrata</taxon>
        <taxon>Euteleostomi</taxon>
        <taxon>Actinopterygii</taxon>
        <taxon>Neopterygii</taxon>
        <taxon>Teleostei</taxon>
        <taxon>Neoteleostei</taxon>
        <taxon>Acanthomorphata</taxon>
        <taxon>Carangaria</taxon>
        <taxon>Pleuronectiformes</taxon>
        <taxon>Pleuronectoidei</taxon>
        <taxon>Scophthalmidae</taxon>
        <taxon>Scophthalmus</taxon>
    </lineage>
</organism>
<evidence type="ECO:0000313" key="1">
    <source>
        <dbReference type="EMBL" id="KAF0024755.1"/>
    </source>
</evidence>
<reference evidence="1 2" key="1">
    <citation type="submission" date="2019-06" db="EMBL/GenBank/DDBJ databases">
        <title>Draft genomes of female and male turbot (Scophthalmus maximus).</title>
        <authorList>
            <person name="Xu H."/>
            <person name="Xu X.-W."/>
            <person name="Shao C."/>
            <person name="Chen S."/>
        </authorList>
    </citation>
    <scope>NUCLEOTIDE SEQUENCE [LARGE SCALE GENOMIC DNA]</scope>
    <source>
        <strain evidence="1">Ysfricsl-2016a</strain>
        <tissue evidence="1">Blood</tissue>
    </source>
</reference>
<protein>
    <submittedName>
        <fullName evidence="1">Uncharacterized protein</fullName>
    </submittedName>
</protein>
<dbReference type="EMBL" id="VEVO01000021">
    <property type="protein sequence ID" value="KAF0024755.1"/>
    <property type="molecule type" value="Genomic_DNA"/>
</dbReference>
<proteinExistence type="predicted"/>
<dbReference type="Proteomes" id="UP000438429">
    <property type="component" value="Unassembled WGS sequence"/>
</dbReference>